<gene>
    <name evidence="6" type="ORF">SNAT2548_LOCUS32095</name>
</gene>
<dbReference type="Pfam" id="PF00024">
    <property type="entry name" value="PAN_1"/>
    <property type="match status" value="1"/>
</dbReference>
<evidence type="ECO:0000256" key="1">
    <source>
        <dbReference type="ARBA" id="ARBA00022737"/>
    </source>
</evidence>
<keyword evidence="1" id="KW-0677">Repeat</keyword>
<keyword evidence="4" id="KW-0472">Membrane</keyword>
<dbReference type="EMBL" id="CAJNDS010002692">
    <property type="protein sequence ID" value="CAE7566287.1"/>
    <property type="molecule type" value="Genomic_DNA"/>
</dbReference>
<feature type="transmembrane region" description="Helical" evidence="4">
    <location>
        <begin position="24"/>
        <end position="43"/>
    </location>
</feature>
<dbReference type="Proteomes" id="UP000604046">
    <property type="component" value="Unassembled WGS sequence"/>
</dbReference>
<dbReference type="GO" id="GO:0005576">
    <property type="term" value="C:extracellular region"/>
    <property type="evidence" value="ECO:0007669"/>
    <property type="project" value="InterPro"/>
</dbReference>
<dbReference type="GO" id="GO:0006508">
    <property type="term" value="P:proteolysis"/>
    <property type="evidence" value="ECO:0007669"/>
    <property type="project" value="InterPro"/>
</dbReference>
<proteinExistence type="predicted"/>
<evidence type="ECO:0000259" key="5">
    <source>
        <dbReference type="SMART" id="SM00223"/>
    </source>
</evidence>
<dbReference type="SMART" id="SM00223">
    <property type="entry name" value="APPLE"/>
    <property type="match status" value="1"/>
</dbReference>
<dbReference type="AlphaFoldDB" id="A0A812U8N0"/>
<evidence type="ECO:0000313" key="7">
    <source>
        <dbReference type="Proteomes" id="UP000604046"/>
    </source>
</evidence>
<keyword evidence="4" id="KW-1133">Transmembrane helix</keyword>
<accession>A0A812U8N0</accession>
<comment type="caution">
    <text evidence="6">The sequence shown here is derived from an EMBL/GenBank/DDBJ whole genome shotgun (WGS) entry which is preliminary data.</text>
</comment>
<dbReference type="InterPro" id="IPR003609">
    <property type="entry name" value="Pan_app"/>
</dbReference>
<feature type="region of interest" description="Disordered" evidence="3">
    <location>
        <begin position="149"/>
        <end position="170"/>
    </location>
</feature>
<protein>
    <recommendedName>
        <fullName evidence="5">Apple domain-containing protein</fullName>
    </recommendedName>
</protein>
<evidence type="ECO:0000256" key="2">
    <source>
        <dbReference type="ARBA" id="ARBA00023157"/>
    </source>
</evidence>
<sequence length="264" mass="27261">MADMTAEIEGLLPMRHVQDQPGPFSRYVALFLGGLGLVTIAVLSSSGFHGLRNSHEFLGLDEAGCFVPGMFYARPHKMDGTDQTVEASSQACQVRCRGVSGCAHFTYWPDGGCLLTDNSSVLQAAPYQYSETVTGPHTCRWIAPEAPTQNTAEPAQPSGTGGPSGSGAPLQTMVAAVPGVNGSSCSAYPACVAAGIKEGSCCPNDEKVSLGCCNGFPPKMAELKVAAGAACSSFPVCARMNMTGACCPASDGVRLSCCDQMTSV</sequence>
<feature type="domain" description="Apple" evidence="5">
    <location>
        <begin position="65"/>
        <end position="139"/>
    </location>
</feature>
<dbReference type="OrthoDB" id="416245at2759"/>
<dbReference type="InterPro" id="IPR000177">
    <property type="entry name" value="Apple"/>
</dbReference>
<evidence type="ECO:0000256" key="3">
    <source>
        <dbReference type="SAM" id="MobiDB-lite"/>
    </source>
</evidence>
<reference evidence="6" key="1">
    <citation type="submission" date="2021-02" db="EMBL/GenBank/DDBJ databases">
        <authorList>
            <person name="Dougan E. K."/>
            <person name="Rhodes N."/>
            <person name="Thang M."/>
            <person name="Chan C."/>
        </authorList>
    </citation>
    <scope>NUCLEOTIDE SEQUENCE</scope>
</reference>
<keyword evidence="2" id="KW-1015">Disulfide bond</keyword>
<keyword evidence="4" id="KW-0812">Transmembrane</keyword>
<keyword evidence="7" id="KW-1185">Reference proteome</keyword>
<name>A0A812U8N0_9DINO</name>
<evidence type="ECO:0000313" key="6">
    <source>
        <dbReference type="EMBL" id="CAE7566287.1"/>
    </source>
</evidence>
<dbReference type="Gene3D" id="3.50.4.10">
    <property type="entry name" value="Hepatocyte Growth Factor"/>
    <property type="match status" value="1"/>
</dbReference>
<organism evidence="6 7">
    <name type="scientific">Symbiodinium natans</name>
    <dbReference type="NCBI Taxonomy" id="878477"/>
    <lineage>
        <taxon>Eukaryota</taxon>
        <taxon>Sar</taxon>
        <taxon>Alveolata</taxon>
        <taxon>Dinophyceae</taxon>
        <taxon>Suessiales</taxon>
        <taxon>Symbiodiniaceae</taxon>
        <taxon>Symbiodinium</taxon>
    </lineage>
</organism>
<evidence type="ECO:0000256" key="4">
    <source>
        <dbReference type="SAM" id="Phobius"/>
    </source>
</evidence>